<evidence type="ECO:0000313" key="1">
    <source>
        <dbReference type="EMBL" id="CAG8535107.1"/>
    </source>
</evidence>
<accession>A0ACA9LM05</accession>
<organism evidence="1 2">
    <name type="scientific">Acaulospora colombiana</name>
    <dbReference type="NCBI Taxonomy" id="27376"/>
    <lineage>
        <taxon>Eukaryota</taxon>
        <taxon>Fungi</taxon>
        <taxon>Fungi incertae sedis</taxon>
        <taxon>Mucoromycota</taxon>
        <taxon>Glomeromycotina</taxon>
        <taxon>Glomeromycetes</taxon>
        <taxon>Diversisporales</taxon>
        <taxon>Acaulosporaceae</taxon>
        <taxon>Acaulospora</taxon>
    </lineage>
</organism>
<dbReference type="Proteomes" id="UP000789525">
    <property type="component" value="Unassembled WGS sequence"/>
</dbReference>
<feature type="non-terminal residue" evidence="1">
    <location>
        <position position="531"/>
    </location>
</feature>
<proteinExistence type="predicted"/>
<gene>
    <name evidence="1" type="ORF">ACOLOM_LOCUS4237</name>
</gene>
<sequence length="531" mass="60673">MSPGTFVGTPTFFQVTFSSPSSTPPLPLRFSFLRFSFNDSYFNYYLTDNGQDEALSDNFQWIDCKDCSREEKEGEGHVWVKKTDLLISRGTSKVFEGVIVPKESGELQLQVVTLGLISANWEVDLRFDVNSFRDETLKRKWLKLDTNVDAPKLKFVNLEGNGEFSSIKITQKQAKLDIKAKHLAPAFLDEYYPIELTIVNMESEDVKAIFNAELVSEIHELEDRVVLDYNSSGASYLKDIDFGVIPANGSFVKTVYVLGKKHLGIRTLNLVIWYSFISSSPRASSSAQDWIEKRKDIRIPFIAPFSVAFNISSLGEEFGQDNLSQNKSSYERIERYLLVAKISSIGPWDIEVSAIDLVLFGQANAQTKIEIIASSTELDNESLKQLWRPRYIFNANYLLELKILDDNFSEQSVDLGLLDIQWRRKQSIENVDIPFVVATLMAPQLQRHKSDLSAIIDIPPNPVVGKIFTLTYRIINWSSVPIEIYVSVEVNDAFEKFDCREQKLHEFVNQIELDMRFPSLRLDTKSHMKMI</sequence>
<name>A0ACA9LM05_9GLOM</name>
<reference evidence="1" key="1">
    <citation type="submission" date="2021-06" db="EMBL/GenBank/DDBJ databases">
        <authorList>
            <person name="Kallberg Y."/>
            <person name="Tangrot J."/>
            <person name="Rosling A."/>
        </authorList>
    </citation>
    <scope>NUCLEOTIDE SEQUENCE</scope>
    <source>
        <strain evidence="1">CL356</strain>
    </source>
</reference>
<keyword evidence="2" id="KW-1185">Reference proteome</keyword>
<protein>
    <submittedName>
        <fullName evidence="1">12218_t:CDS:1</fullName>
    </submittedName>
</protein>
<dbReference type="EMBL" id="CAJVPT010006839">
    <property type="protein sequence ID" value="CAG8535107.1"/>
    <property type="molecule type" value="Genomic_DNA"/>
</dbReference>
<comment type="caution">
    <text evidence="1">The sequence shown here is derived from an EMBL/GenBank/DDBJ whole genome shotgun (WGS) entry which is preliminary data.</text>
</comment>
<evidence type="ECO:0000313" key="2">
    <source>
        <dbReference type="Proteomes" id="UP000789525"/>
    </source>
</evidence>